<organism evidence="6 7">
    <name type="scientific">Arthrobacter burdickii</name>
    <dbReference type="NCBI Taxonomy" id="3035920"/>
    <lineage>
        <taxon>Bacteria</taxon>
        <taxon>Bacillati</taxon>
        <taxon>Actinomycetota</taxon>
        <taxon>Actinomycetes</taxon>
        <taxon>Micrococcales</taxon>
        <taxon>Micrococcaceae</taxon>
        <taxon>Arthrobacter</taxon>
    </lineage>
</organism>
<dbReference type="PROSITE" id="PS00868">
    <property type="entry name" value="CYS_MET_METAB_PP"/>
    <property type="match status" value="1"/>
</dbReference>
<dbReference type="RefSeq" id="WP_301226040.1">
    <property type="nucleotide sequence ID" value="NZ_JAROCG010000001.1"/>
</dbReference>
<dbReference type="PIRSF" id="PIRSF001434">
    <property type="entry name" value="CGS"/>
    <property type="match status" value="1"/>
</dbReference>
<feature type="compositionally biased region" description="Polar residues" evidence="5">
    <location>
        <begin position="1"/>
        <end position="10"/>
    </location>
</feature>
<dbReference type="PANTHER" id="PTHR11808:SF15">
    <property type="entry name" value="CYSTATHIONINE GAMMA-LYASE"/>
    <property type="match status" value="1"/>
</dbReference>
<evidence type="ECO:0000313" key="7">
    <source>
        <dbReference type="Proteomes" id="UP001174209"/>
    </source>
</evidence>
<evidence type="ECO:0000256" key="3">
    <source>
        <dbReference type="ARBA" id="ARBA00022898"/>
    </source>
</evidence>
<comment type="caution">
    <text evidence="6">The sequence shown here is derived from an EMBL/GenBank/DDBJ whole genome shotgun (WGS) entry which is preliminary data.</text>
</comment>
<dbReference type="NCBIfam" id="NF005871">
    <property type="entry name" value="PRK07811.1"/>
    <property type="match status" value="1"/>
</dbReference>
<evidence type="ECO:0000256" key="5">
    <source>
        <dbReference type="SAM" id="MobiDB-lite"/>
    </source>
</evidence>
<dbReference type="Gene3D" id="3.40.640.10">
    <property type="entry name" value="Type I PLP-dependent aspartate aminotransferase-like (Major domain)"/>
    <property type="match status" value="1"/>
</dbReference>
<comment type="similarity">
    <text evidence="2 4">Belongs to the trans-sulfuration enzymes family.</text>
</comment>
<proteinExistence type="inferred from homology"/>
<keyword evidence="3 4" id="KW-0663">Pyridoxal phosphate</keyword>
<accession>A0ABT8K0D9</accession>
<dbReference type="SUPFAM" id="SSF53383">
    <property type="entry name" value="PLP-dependent transferases"/>
    <property type="match status" value="1"/>
</dbReference>
<sequence length="387" mass="41086">MTHSNDQGFNTRAVHAGQTPDPTTGAVIPPLYQTTTFAQDGIGKLRNGYEYGRGTNPTRDALQTQIAALEGGKHAFSFSSGLAAEDALIRAALRPGDHIVLGNDAYGGTYRLIDRVLSQWGITNTAVDMADPAAVQAAIAANNTKMVWVETPSNPMMKITDIAATAQLAHDAGALLVVDNTFASPYLQQPLTFGADVVVHSTTKYIGGHSDASGGAVVVNDDELAEKIGFVQFAVGAVSAPMEAWLTTRGLKTLGVRMDRHSSNATAIARWLQEQDEVERVYYPGLPEHPGHDLAAAQMKDFGGMISVTFKGGAEAAKKVAESTHVFILAESLGGIESLMNYPSDMTHASVKGTELAVPENLIRLSVGIEDIEDLIGDLEQAISSLR</sequence>
<dbReference type="InterPro" id="IPR000277">
    <property type="entry name" value="Cys/Met-Metab_PyrdxlP-dep_enz"/>
</dbReference>
<dbReference type="InterPro" id="IPR054542">
    <property type="entry name" value="Cys_met_metab_PP"/>
</dbReference>
<feature type="region of interest" description="Disordered" evidence="5">
    <location>
        <begin position="1"/>
        <end position="28"/>
    </location>
</feature>
<dbReference type="CDD" id="cd00614">
    <property type="entry name" value="CGS_like"/>
    <property type="match status" value="1"/>
</dbReference>
<dbReference type="PANTHER" id="PTHR11808">
    <property type="entry name" value="TRANS-SULFURATION ENZYME FAMILY MEMBER"/>
    <property type="match status" value="1"/>
</dbReference>
<name>A0ABT8K0D9_9MICC</name>
<dbReference type="Gene3D" id="3.90.1150.10">
    <property type="entry name" value="Aspartate Aminotransferase, domain 1"/>
    <property type="match status" value="1"/>
</dbReference>
<dbReference type="InterPro" id="IPR015424">
    <property type="entry name" value="PyrdxlP-dep_Trfase"/>
</dbReference>
<evidence type="ECO:0000313" key="6">
    <source>
        <dbReference type="EMBL" id="MDN4610662.1"/>
    </source>
</evidence>
<keyword evidence="6" id="KW-0808">Transferase</keyword>
<dbReference type="Proteomes" id="UP001174209">
    <property type="component" value="Unassembled WGS sequence"/>
</dbReference>
<dbReference type="EC" id="2.5.1.48" evidence="6"/>
<evidence type="ECO:0000256" key="1">
    <source>
        <dbReference type="ARBA" id="ARBA00001933"/>
    </source>
</evidence>
<comment type="cofactor">
    <cofactor evidence="1 4">
        <name>pyridoxal 5'-phosphate</name>
        <dbReference type="ChEBI" id="CHEBI:597326"/>
    </cofactor>
</comment>
<evidence type="ECO:0000256" key="4">
    <source>
        <dbReference type="RuleBase" id="RU362118"/>
    </source>
</evidence>
<reference evidence="6" key="1">
    <citation type="submission" date="2023-06" db="EMBL/GenBank/DDBJ databases">
        <title>MT1 and MT2 Draft Genomes of Novel Species.</title>
        <authorList>
            <person name="Venkateswaran K."/>
        </authorList>
    </citation>
    <scope>NUCLEOTIDE SEQUENCE</scope>
    <source>
        <strain evidence="6">IIF3SC-B10</strain>
    </source>
</reference>
<dbReference type="InterPro" id="IPR015421">
    <property type="entry name" value="PyrdxlP-dep_Trfase_major"/>
</dbReference>
<dbReference type="GO" id="GO:0003962">
    <property type="term" value="F:cystathionine gamma-synthase activity"/>
    <property type="evidence" value="ECO:0007669"/>
    <property type="project" value="UniProtKB-EC"/>
</dbReference>
<gene>
    <name evidence="6" type="ORF">P5G52_07235</name>
</gene>
<protein>
    <submittedName>
        <fullName evidence="6">Cystathionine gamma-synthase</fullName>
        <ecNumber evidence="6">2.5.1.48</ecNumber>
    </submittedName>
</protein>
<evidence type="ECO:0000256" key="2">
    <source>
        <dbReference type="ARBA" id="ARBA00009077"/>
    </source>
</evidence>
<keyword evidence="7" id="KW-1185">Reference proteome</keyword>
<dbReference type="EMBL" id="JAROCG010000001">
    <property type="protein sequence ID" value="MDN4610662.1"/>
    <property type="molecule type" value="Genomic_DNA"/>
</dbReference>
<dbReference type="Pfam" id="PF01053">
    <property type="entry name" value="Cys_Met_Meta_PP"/>
    <property type="match status" value="1"/>
</dbReference>
<dbReference type="InterPro" id="IPR015422">
    <property type="entry name" value="PyrdxlP-dep_Trfase_small"/>
</dbReference>